<reference evidence="1 2" key="1">
    <citation type="journal article" date="2019" name="Nat. Ecol. Evol.">
        <title>Megaphylogeny resolves global patterns of mushroom evolution.</title>
        <authorList>
            <person name="Varga T."/>
            <person name="Krizsan K."/>
            <person name="Foldi C."/>
            <person name="Dima B."/>
            <person name="Sanchez-Garcia M."/>
            <person name="Sanchez-Ramirez S."/>
            <person name="Szollosi G.J."/>
            <person name="Szarkandi J.G."/>
            <person name="Papp V."/>
            <person name="Albert L."/>
            <person name="Andreopoulos W."/>
            <person name="Angelini C."/>
            <person name="Antonin V."/>
            <person name="Barry K.W."/>
            <person name="Bougher N.L."/>
            <person name="Buchanan P."/>
            <person name="Buyck B."/>
            <person name="Bense V."/>
            <person name="Catcheside P."/>
            <person name="Chovatia M."/>
            <person name="Cooper J."/>
            <person name="Damon W."/>
            <person name="Desjardin D."/>
            <person name="Finy P."/>
            <person name="Geml J."/>
            <person name="Haridas S."/>
            <person name="Hughes K."/>
            <person name="Justo A."/>
            <person name="Karasinski D."/>
            <person name="Kautmanova I."/>
            <person name="Kiss B."/>
            <person name="Kocsube S."/>
            <person name="Kotiranta H."/>
            <person name="LaButti K.M."/>
            <person name="Lechner B.E."/>
            <person name="Liimatainen K."/>
            <person name="Lipzen A."/>
            <person name="Lukacs Z."/>
            <person name="Mihaltcheva S."/>
            <person name="Morgado L.N."/>
            <person name="Niskanen T."/>
            <person name="Noordeloos M.E."/>
            <person name="Ohm R.A."/>
            <person name="Ortiz-Santana B."/>
            <person name="Ovrebo C."/>
            <person name="Racz N."/>
            <person name="Riley R."/>
            <person name="Savchenko A."/>
            <person name="Shiryaev A."/>
            <person name="Soop K."/>
            <person name="Spirin V."/>
            <person name="Szebenyi C."/>
            <person name="Tomsovsky M."/>
            <person name="Tulloss R.E."/>
            <person name="Uehling J."/>
            <person name="Grigoriev I.V."/>
            <person name="Vagvolgyi C."/>
            <person name="Papp T."/>
            <person name="Martin F.M."/>
            <person name="Miettinen O."/>
            <person name="Hibbett D.S."/>
            <person name="Nagy L.G."/>
        </authorList>
    </citation>
    <scope>NUCLEOTIDE SEQUENCE [LARGE SCALE GENOMIC DNA]</scope>
    <source>
        <strain evidence="1 2">NL-1719</strain>
    </source>
</reference>
<evidence type="ECO:0000313" key="1">
    <source>
        <dbReference type="EMBL" id="TFK65393.1"/>
    </source>
</evidence>
<keyword evidence="2" id="KW-1185">Reference proteome</keyword>
<protein>
    <submittedName>
        <fullName evidence="1">Uncharacterized protein</fullName>
    </submittedName>
</protein>
<name>A0ACD3AHM1_9AGAR</name>
<sequence length="524" mass="59757">MATIEVLSQEVLHNIFHLGTQDDSGFALKISHVCSLWRGIAHSSSDLWAYVAVKNNIDNRFSDTATFRPNTSPSRKPQPLRKFARYLKLSKARPLHVDVTLSMPPIDARNDETNIITDTTYSLRIQSIACLLVPHFDRICTLKVSCDSYSSVYTFFEALDSETAQMCHQLRDCDIEWTGPLCAVENFPRTLSRNHEISMLDKSGELDTFPNLRRLRLCGVSVDWSNFSPSHLKELSISNIHEDFRPPFQILRSILIANQDTLQTLSLLGVGRPTDAEILTFDLPNVHTLEIGYEEPEHLHAIVSSMSLPLLKNLTVRNMKGRRGGMIEELSFPGITDPYFLRTNELFEKFTAKWDFSKLEHIKLVDIEFMDDNIRLPNPVEYPDLILRSQSTSDGWRYDRRWKDISAGDLPLKFWDSCRNVKDLVLERPDLATLFSLVFPSPSECVDGEATFDLPLPKLEHLGLFGMRTWTLEEFLQRRQKVIAQWSKTTPISLALTTDSCSPILAELCGGLAQNYSIWYAKAV</sequence>
<organism evidence="1 2">
    <name type="scientific">Pluteus cervinus</name>
    <dbReference type="NCBI Taxonomy" id="181527"/>
    <lineage>
        <taxon>Eukaryota</taxon>
        <taxon>Fungi</taxon>
        <taxon>Dikarya</taxon>
        <taxon>Basidiomycota</taxon>
        <taxon>Agaricomycotina</taxon>
        <taxon>Agaricomycetes</taxon>
        <taxon>Agaricomycetidae</taxon>
        <taxon>Agaricales</taxon>
        <taxon>Pluteineae</taxon>
        <taxon>Pluteaceae</taxon>
        <taxon>Pluteus</taxon>
    </lineage>
</organism>
<evidence type="ECO:0000313" key="2">
    <source>
        <dbReference type="Proteomes" id="UP000308600"/>
    </source>
</evidence>
<dbReference type="EMBL" id="ML208438">
    <property type="protein sequence ID" value="TFK65393.1"/>
    <property type="molecule type" value="Genomic_DNA"/>
</dbReference>
<proteinExistence type="predicted"/>
<dbReference type="Proteomes" id="UP000308600">
    <property type="component" value="Unassembled WGS sequence"/>
</dbReference>
<gene>
    <name evidence="1" type="ORF">BDN72DRAFT_203127</name>
</gene>
<accession>A0ACD3AHM1</accession>